<dbReference type="InterPro" id="IPR005097">
    <property type="entry name" value="Sacchrp_dh_NADP-bd"/>
</dbReference>
<dbReference type="InterPro" id="IPR032095">
    <property type="entry name" value="Sacchrp_dh-like_C"/>
</dbReference>
<dbReference type="SUPFAM" id="SSF51735">
    <property type="entry name" value="NAD(P)-binding Rossmann-fold domains"/>
    <property type="match status" value="1"/>
</dbReference>
<reference evidence="4 5" key="1">
    <citation type="submission" date="2015-12" db="EMBL/GenBank/DDBJ databases">
        <title>Genome sequence of Tistrella mobilis MCCC 1A02139.</title>
        <authorList>
            <person name="Lu L."/>
            <person name="Lai Q."/>
            <person name="Shao Z."/>
            <person name="Qian P."/>
        </authorList>
    </citation>
    <scope>NUCLEOTIDE SEQUENCE [LARGE SCALE GENOMIC DNA]</scope>
    <source>
        <strain evidence="4 5">MCCC 1A02139</strain>
    </source>
</reference>
<evidence type="ECO:0000313" key="4">
    <source>
        <dbReference type="EMBL" id="KYO56384.1"/>
    </source>
</evidence>
<evidence type="ECO:0000259" key="3">
    <source>
        <dbReference type="Pfam" id="PF16653"/>
    </source>
</evidence>
<feature type="domain" description="Saccharopine dehydrogenase-like C-terminal" evidence="3">
    <location>
        <begin position="120"/>
        <end position="342"/>
    </location>
</feature>
<dbReference type="PANTHER" id="PTHR11133:SF22">
    <property type="entry name" value="ALPHA-AMINOADIPIC SEMIALDEHYDE SYNTHASE, MITOCHONDRIAL"/>
    <property type="match status" value="1"/>
</dbReference>
<dbReference type="SUPFAM" id="SSF55347">
    <property type="entry name" value="Glyceraldehyde-3-phosphate dehydrogenase-like, C-terminal domain"/>
    <property type="match status" value="1"/>
</dbReference>
<feature type="domain" description="Saccharopine dehydrogenase NADP binding" evidence="2">
    <location>
        <begin position="3"/>
        <end position="111"/>
    </location>
</feature>
<comment type="caution">
    <text evidence="4">The sequence shown here is derived from an EMBL/GenBank/DDBJ whole genome shotgun (WGS) entry which is preliminary data.</text>
</comment>
<protein>
    <submittedName>
        <fullName evidence="4">Saccharopine dehydrogenase</fullName>
    </submittedName>
</protein>
<proteinExistence type="predicted"/>
<evidence type="ECO:0000313" key="5">
    <source>
        <dbReference type="Proteomes" id="UP000075787"/>
    </source>
</evidence>
<dbReference type="EMBL" id="LPZR01000045">
    <property type="protein sequence ID" value="KYO56384.1"/>
    <property type="molecule type" value="Genomic_DNA"/>
</dbReference>
<evidence type="ECO:0000256" key="1">
    <source>
        <dbReference type="ARBA" id="ARBA00023002"/>
    </source>
</evidence>
<dbReference type="Pfam" id="PF16653">
    <property type="entry name" value="Sacchrp_dh_C"/>
    <property type="match status" value="1"/>
</dbReference>
<dbReference type="AlphaFoldDB" id="A0A162LR54"/>
<evidence type="ECO:0000259" key="2">
    <source>
        <dbReference type="Pfam" id="PF03435"/>
    </source>
</evidence>
<dbReference type="GO" id="GO:0016491">
    <property type="term" value="F:oxidoreductase activity"/>
    <property type="evidence" value="ECO:0007669"/>
    <property type="project" value="UniProtKB-KW"/>
</dbReference>
<dbReference type="InterPro" id="IPR051168">
    <property type="entry name" value="AASS"/>
</dbReference>
<dbReference type="Gene3D" id="3.30.360.10">
    <property type="entry name" value="Dihydrodipicolinate Reductase, domain 2"/>
    <property type="match status" value="1"/>
</dbReference>
<dbReference type="RefSeq" id="WP_062761920.1">
    <property type="nucleotide sequence ID" value="NZ_CP121041.1"/>
</dbReference>
<sequence length="355" mass="38071">MRILILGAGRIGTAVAHMMAAGGAHEITLADRSFGVEAGQLSSRIRRVEADAADPAALDAVMQGHDAVLAAGPYHLCPQIAEAAVRNRLHYFDLTEDVRSTRAVAALAADAETALVPQCGLAPGVVCVMAHGLAHGFETVDAARIRVGALPAHPTGPLGYAMTWSTAGVVNEYCNPCEAIWNGERREVLPLEGEETVILHGTTYEAFNTSGGLGMLADAFEGKVRTLDYKTLRYPGHRAIMKLLLEDLKLRDRRELLEQVLEAAVPTTDQDVVVLSVSVDGIADGRLTRRSWSREVGAREVDGMHMSAIRLTTAAGVAAVIDLLAEGRLPRKGLVRHDHIDADALLANRYGRHYA</sequence>
<dbReference type="Proteomes" id="UP000075787">
    <property type="component" value="Unassembled WGS sequence"/>
</dbReference>
<organism evidence="4 5">
    <name type="scientific">Tistrella mobilis</name>
    <dbReference type="NCBI Taxonomy" id="171437"/>
    <lineage>
        <taxon>Bacteria</taxon>
        <taxon>Pseudomonadati</taxon>
        <taxon>Pseudomonadota</taxon>
        <taxon>Alphaproteobacteria</taxon>
        <taxon>Geminicoccales</taxon>
        <taxon>Geminicoccaceae</taxon>
        <taxon>Tistrella</taxon>
    </lineage>
</organism>
<dbReference type="Pfam" id="PF03435">
    <property type="entry name" value="Sacchrp_dh_NADP"/>
    <property type="match status" value="1"/>
</dbReference>
<name>A0A162LR54_9PROT</name>
<dbReference type="Gene3D" id="3.40.50.720">
    <property type="entry name" value="NAD(P)-binding Rossmann-like Domain"/>
    <property type="match status" value="1"/>
</dbReference>
<accession>A0A162LR54</accession>
<dbReference type="InterPro" id="IPR036291">
    <property type="entry name" value="NAD(P)-bd_dom_sf"/>
</dbReference>
<keyword evidence="1" id="KW-0560">Oxidoreductase</keyword>
<gene>
    <name evidence="4" type="ORF">AUP44_22325</name>
</gene>
<dbReference type="OrthoDB" id="9769367at2"/>
<dbReference type="PANTHER" id="PTHR11133">
    <property type="entry name" value="SACCHAROPINE DEHYDROGENASE"/>
    <property type="match status" value="1"/>
</dbReference>
<dbReference type="GeneID" id="97243180"/>